<dbReference type="EMBL" id="ML994610">
    <property type="protein sequence ID" value="KAF2195174.1"/>
    <property type="molecule type" value="Genomic_DNA"/>
</dbReference>
<gene>
    <name evidence="4" type="ORF">K469DRAFT_743806</name>
</gene>
<feature type="region of interest" description="Disordered" evidence="2">
    <location>
        <begin position="1"/>
        <end position="25"/>
    </location>
</feature>
<dbReference type="SUPFAM" id="SSF57701">
    <property type="entry name" value="Zn2/Cys6 DNA-binding domain"/>
    <property type="match status" value="1"/>
</dbReference>
<dbReference type="PROSITE" id="PS50048">
    <property type="entry name" value="ZN2_CY6_FUNGAL_2"/>
    <property type="match status" value="1"/>
</dbReference>
<dbReference type="Gene3D" id="4.10.240.10">
    <property type="entry name" value="Zn(2)-C6 fungal-type DNA-binding domain"/>
    <property type="match status" value="1"/>
</dbReference>
<organism evidence="4 5">
    <name type="scientific">Zopfia rhizophila CBS 207.26</name>
    <dbReference type="NCBI Taxonomy" id="1314779"/>
    <lineage>
        <taxon>Eukaryota</taxon>
        <taxon>Fungi</taxon>
        <taxon>Dikarya</taxon>
        <taxon>Ascomycota</taxon>
        <taxon>Pezizomycotina</taxon>
        <taxon>Dothideomycetes</taxon>
        <taxon>Dothideomycetes incertae sedis</taxon>
        <taxon>Zopfiaceae</taxon>
        <taxon>Zopfia</taxon>
    </lineage>
</organism>
<dbReference type="InterPro" id="IPR001138">
    <property type="entry name" value="Zn2Cys6_DnaBD"/>
</dbReference>
<dbReference type="Pfam" id="PF00172">
    <property type="entry name" value="Zn_clus"/>
    <property type="match status" value="1"/>
</dbReference>
<proteinExistence type="predicted"/>
<dbReference type="Proteomes" id="UP000800200">
    <property type="component" value="Unassembled WGS sequence"/>
</dbReference>
<dbReference type="AlphaFoldDB" id="A0A6A6EUD0"/>
<dbReference type="GO" id="GO:0001228">
    <property type="term" value="F:DNA-binding transcription activator activity, RNA polymerase II-specific"/>
    <property type="evidence" value="ECO:0007669"/>
    <property type="project" value="TreeGrafter"/>
</dbReference>
<reference evidence="4" key="1">
    <citation type="journal article" date="2020" name="Stud. Mycol.">
        <title>101 Dothideomycetes genomes: a test case for predicting lifestyles and emergence of pathogens.</title>
        <authorList>
            <person name="Haridas S."/>
            <person name="Albert R."/>
            <person name="Binder M."/>
            <person name="Bloem J."/>
            <person name="Labutti K."/>
            <person name="Salamov A."/>
            <person name="Andreopoulos B."/>
            <person name="Baker S."/>
            <person name="Barry K."/>
            <person name="Bills G."/>
            <person name="Bluhm B."/>
            <person name="Cannon C."/>
            <person name="Castanera R."/>
            <person name="Culley D."/>
            <person name="Daum C."/>
            <person name="Ezra D."/>
            <person name="Gonzalez J."/>
            <person name="Henrissat B."/>
            <person name="Kuo A."/>
            <person name="Liang C."/>
            <person name="Lipzen A."/>
            <person name="Lutzoni F."/>
            <person name="Magnuson J."/>
            <person name="Mondo S."/>
            <person name="Nolan M."/>
            <person name="Ohm R."/>
            <person name="Pangilinan J."/>
            <person name="Park H.-J."/>
            <person name="Ramirez L."/>
            <person name="Alfaro M."/>
            <person name="Sun H."/>
            <person name="Tritt A."/>
            <person name="Yoshinaga Y."/>
            <person name="Zwiers L.-H."/>
            <person name="Turgeon B."/>
            <person name="Goodwin S."/>
            <person name="Spatafora J."/>
            <person name="Crous P."/>
            <person name="Grigoriev I."/>
        </authorList>
    </citation>
    <scope>NUCLEOTIDE SEQUENCE</scope>
    <source>
        <strain evidence="4">CBS 207.26</strain>
    </source>
</reference>
<name>A0A6A6EUD0_9PEZI</name>
<evidence type="ECO:0000259" key="3">
    <source>
        <dbReference type="PROSITE" id="PS50048"/>
    </source>
</evidence>
<sequence length="450" mass="50761">MPSRNSPPQRSQDRKRKTHTKSRRGCGNCKLRRVKCDEAKPGCKKCISYGVSCNYDTKASELDLSANGAFQVEFWQESEKLQSSPVCINQSMVTMIDDSLKAATLAALGNEKEWKFTEEDLEIVKRFQSRTVMTIGTSYSAPMYRDSITVLAFSHPFLMHMILSLTLLHDAHHASSSSSSLSFAYTTLSLHHWNTATAIFNNVLSQPIKPSSRDALWATAALIGALVFAFVESPDVEQAWPLRASDPHDLDWLKLSEGKKAIWQIAEPTREDSVFRLLAKERESNPVPGWIADNDLSGLSPELKALFNLRPDSTVHNNPYHLPVIILLRLQSFIPNHDNVLNFLYFMGYMTPEFRILLEIKDPRALLLLGWWFKRVEVCEIWWMRRRAQVEGKAIAVWLGRWFGGEKGLAETFSRIGGGSSGNGTVGEGKELGRGGMNPFTEWWHAGEVE</sequence>
<evidence type="ECO:0000313" key="4">
    <source>
        <dbReference type="EMBL" id="KAF2195174.1"/>
    </source>
</evidence>
<dbReference type="SMART" id="SM00066">
    <property type="entry name" value="GAL4"/>
    <property type="match status" value="1"/>
</dbReference>
<evidence type="ECO:0000256" key="1">
    <source>
        <dbReference type="ARBA" id="ARBA00023242"/>
    </source>
</evidence>
<dbReference type="InterPro" id="IPR036864">
    <property type="entry name" value="Zn2-C6_fun-type_DNA-bd_sf"/>
</dbReference>
<dbReference type="PROSITE" id="PS00463">
    <property type="entry name" value="ZN2_CY6_FUNGAL_1"/>
    <property type="match status" value="1"/>
</dbReference>
<evidence type="ECO:0000256" key="2">
    <source>
        <dbReference type="SAM" id="MobiDB-lite"/>
    </source>
</evidence>
<dbReference type="PANTHER" id="PTHR47784:SF9">
    <property type="entry name" value="ZN(II)2CYS6 TRANSCRIPTION FACTOR (EUROFUNG)"/>
    <property type="match status" value="1"/>
</dbReference>
<protein>
    <recommendedName>
        <fullName evidence="3">Zn(2)-C6 fungal-type domain-containing protein</fullName>
    </recommendedName>
</protein>
<feature type="compositionally biased region" description="Basic residues" evidence="2">
    <location>
        <begin position="13"/>
        <end position="24"/>
    </location>
</feature>
<dbReference type="CDD" id="cd00067">
    <property type="entry name" value="GAL4"/>
    <property type="match status" value="1"/>
</dbReference>
<dbReference type="GO" id="GO:0008270">
    <property type="term" value="F:zinc ion binding"/>
    <property type="evidence" value="ECO:0007669"/>
    <property type="project" value="InterPro"/>
</dbReference>
<feature type="compositionally biased region" description="Polar residues" evidence="2">
    <location>
        <begin position="1"/>
        <end position="10"/>
    </location>
</feature>
<keyword evidence="5" id="KW-1185">Reference proteome</keyword>
<dbReference type="InterPro" id="IPR053157">
    <property type="entry name" value="Sterol_Uptake_Regulator"/>
</dbReference>
<feature type="domain" description="Zn(2)-C6 fungal-type" evidence="3">
    <location>
        <begin position="25"/>
        <end position="55"/>
    </location>
</feature>
<accession>A0A6A6EUD0</accession>
<evidence type="ECO:0000313" key="5">
    <source>
        <dbReference type="Proteomes" id="UP000800200"/>
    </source>
</evidence>
<keyword evidence="1" id="KW-0539">Nucleus</keyword>
<dbReference type="OrthoDB" id="416217at2759"/>
<dbReference type="PANTHER" id="PTHR47784">
    <property type="entry name" value="STEROL UPTAKE CONTROL PROTEIN 2"/>
    <property type="match status" value="1"/>
</dbReference>